<evidence type="ECO:0000313" key="2">
    <source>
        <dbReference type="Proteomes" id="UP000001194"/>
    </source>
</evidence>
<name>B0DKS0_LACBS</name>
<gene>
    <name evidence="1" type="ORF">LACBIDRAFT_304015</name>
</gene>
<dbReference type="AlphaFoldDB" id="B0DKS0"/>
<dbReference type="RefSeq" id="XP_001884518.1">
    <property type="nucleotide sequence ID" value="XM_001884483.1"/>
</dbReference>
<dbReference type="EMBL" id="DS547116">
    <property type="protein sequence ID" value="EDR04694.1"/>
    <property type="molecule type" value="Genomic_DNA"/>
</dbReference>
<dbReference type="STRING" id="486041.B0DKS0"/>
<dbReference type="GeneID" id="6080235"/>
<reference evidence="1" key="1">
    <citation type="journal article" date="2008" name="Nature">
        <title>The genome of Laccaria bicolor provides insights into mycorrhizal symbiosis.</title>
        <authorList>
            <person name="Martin F."/>
            <person name="Aerts A."/>
            <person name="Ahren D."/>
            <person name="Brun A."/>
            <person name="Danchin E.G.J."/>
            <person name="Duchaussoy F."/>
            <person name="Gibon J."/>
            <person name="Kohler A."/>
            <person name="Lindquist E."/>
            <person name="Pereda V."/>
            <person name="Salamov A."/>
            <person name="Shapiro H.J."/>
            <person name="Wuyts J."/>
            <person name="Blaudez D."/>
            <person name="Buee M."/>
            <person name="Brokstein P."/>
            <person name="Canbaeck B."/>
            <person name="Cohen D."/>
            <person name="Courty P.E."/>
            <person name="Coutinho P.M."/>
            <person name="Delaruelle C."/>
            <person name="Detter J.C."/>
            <person name="Deveau A."/>
            <person name="DiFazio S."/>
            <person name="Duplessis S."/>
            <person name="Fraissinet-Tachet L."/>
            <person name="Lucic E."/>
            <person name="Frey-Klett P."/>
            <person name="Fourrey C."/>
            <person name="Feussner I."/>
            <person name="Gay G."/>
            <person name="Grimwood J."/>
            <person name="Hoegger P.J."/>
            <person name="Jain P."/>
            <person name="Kilaru S."/>
            <person name="Labbe J."/>
            <person name="Lin Y.C."/>
            <person name="Legue V."/>
            <person name="Le Tacon F."/>
            <person name="Marmeisse R."/>
            <person name="Melayah D."/>
            <person name="Montanini B."/>
            <person name="Muratet M."/>
            <person name="Nehls U."/>
            <person name="Niculita-Hirzel H."/>
            <person name="Oudot-Le Secq M.P."/>
            <person name="Peter M."/>
            <person name="Quesneville H."/>
            <person name="Rajashekar B."/>
            <person name="Reich M."/>
            <person name="Rouhier N."/>
            <person name="Schmutz J."/>
            <person name="Yin T."/>
            <person name="Chalot M."/>
            <person name="Henrissat B."/>
            <person name="Kuees U."/>
            <person name="Lucas S."/>
            <person name="Van de Peer Y."/>
            <person name="Podila G.K."/>
            <person name="Polle A."/>
            <person name="Pukkila P.J."/>
            <person name="Richardson P.M."/>
            <person name="Rouze P."/>
            <person name="Sanders I.R."/>
            <person name="Stajich J.E."/>
            <person name="Tunlid A."/>
            <person name="Tuskan G."/>
            <person name="Grigoriev I.V."/>
        </authorList>
    </citation>
    <scope>NUCLEOTIDE SEQUENCE [LARGE SCALE GENOMIC DNA]</scope>
</reference>
<proteinExistence type="predicted"/>
<dbReference type="InParanoid" id="B0DKS0"/>
<keyword evidence="2" id="KW-1185">Reference proteome</keyword>
<dbReference type="Proteomes" id="UP000001194">
    <property type="component" value="Unassembled WGS sequence"/>
</dbReference>
<accession>B0DKS0</accession>
<protein>
    <submittedName>
        <fullName evidence="1">Predicted protein</fullName>
    </submittedName>
</protein>
<evidence type="ECO:0000313" key="1">
    <source>
        <dbReference type="EMBL" id="EDR04694.1"/>
    </source>
</evidence>
<sequence length="64" mass="7248">MIANAVVDIWRAEGVFPVPKYEDDLKAFRFPSPLGPFVDGEFTSRRRCPYSTIKVQHGQLSYGS</sequence>
<dbReference type="HOGENOM" id="CLU_2868047_0_0_1"/>
<dbReference type="OrthoDB" id="2506773at2759"/>
<dbReference type="KEGG" id="lbc:LACBIDRAFT_304015"/>
<organism evidence="2">
    <name type="scientific">Laccaria bicolor (strain S238N-H82 / ATCC MYA-4686)</name>
    <name type="common">Bicoloured deceiver</name>
    <name type="synonym">Laccaria laccata var. bicolor</name>
    <dbReference type="NCBI Taxonomy" id="486041"/>
    <lineage>
        <taxon>Eukaryota</taxon>
        <taxon>Fungi</taxon>
        <taxon>Dikarya</taxon>
        <taxon>Basidiomycota</taxon>
        <taxon>Agaricomycotina</taxon>
        <taxon>Agaricomycetes</taxon>
        <taxon>Agaricomycetidae</taxon>
        <taxon>Agaricales</taxon>
        <taxon>Agaricineae</taxon>
        <taxon>Hydnangiaceae</taxon>
        <taxon>Laccaria</taxon>
    </lineage>
</organism>